<dbReference type="EMBL" id="BSPX01000070">
    <property type="protein sequence ID" value="GLT24034.1"/>
    <property type="molecule type" value="Genomic_DNA"/>
</dbReference>
<sequence>MSKRTLPPASDAHSPLERPAAPTFGGSYGDLYTIAPNVPDESIENHIENRLYQLRGMLALTYGEGDELLQSLNDDLRQGFMWACAELLDEVMVLHKELLRRPPRSE</sequence>
<comment type="caution">
    <text evidence="2">The sequence shown here is derived from an EMBL/GenBank/DDBJ whole genome shotgun (WGS) entry which is preliminary data.</text>
</comment>
<feature type="region of interest" description="Disordered" evidence="1">
    <location>
        <begin position="1"/>
        <end position="25"/>
    </location>
</feature>
<evidence type="ECO:0000256" key="1">
    <source>
        <dbReference type="SAM" id="MobiDB-lite"/>
    </source>
</evidence>
<name>A0ABQ6FG92_9RHOO</name>
<dbReference type="Proteomes" id="UP001157167">
    <property type="component" value="Unassembled WGS sequence"/>
</dbReference>
<accession>A0ABQ6FG92</accession>
<proteinExistence type="predicted"/>
<organism evidence="2 3">
    <name type="scientific">Zoogloea oryzae</name>
    <dbReference type="NCBI Taxonomy" id="310767"/>
    <lineage>
        <taxon>Bacteria</taxon>
        <taxon>Pseudomonadati</taxon>
        <taxon>Pseudomonadota</taxon>
        <taxon>Betaproteobacteria</taxon>
        <taxon>Rhodocyclales</taxon>
        <taxon>Zoogloeaceae</taxon>
        <taxon>Zoogloea</taxon>
    </lineage>
</organism>
<gene>
    <name evidence="2" type="ORF">GCM10007933_35050</name>
</gene>
<evidence type="ECO:0000313" key="3">
    <source>
        <dbReference type="Proteomes" id="UP001157167"/>
    </source>
</evidence>
<protein>
    <submittedName>
        <fullName evidence="2">Uncharacterized protein</fullName>
    </submittedName>
</protein>
<keyword evidence="3" id="KW-1185">Reference proteome</keyword>
<reference evidence="3" key="1">
    <citation type="journal article" date="2019" name="Int. J. Syst. Evol. Microbiol.">
        <title>The Global Catalogue of Microorganisms (GCM) 10K type strain sequencing project: providing services to taxonomists for standard genome sequencing and annotation.</title>
        <authorList>
            <consortium name="The Broad Institute Genomics Platform"/>
            <consortium name="The Broad Institute Genome Sequencing Center for Infectious Disease"/>
            <person name="Wu L."/>
            <person name="Ma J."/>
        </authorList>
    </citation>
    <scope>NUCLEOTIDE SEQUENCE [LARGE SCALE GENOMIC DNA]</scope>
    <source>
        <strain evidence="3">NBRC 102407</strain>
    </source>
</reference>
<dbReference type="RefSeq" id="WP_284189197.1">
    <property type="nucleotide sequence ID" value="NZ_BSPX01000070.1"/>
</dbReference>
<evidence type="ECO:0000313" key="2">
    <source>
        <dbReference type="EMBL" id="GLT24034.1"/>
    </source>
</evidence>